<evidence type="ECO:0000313" key="1">
    <source>
        <dbReference type="EMBL" id="CAA9572884.1"/>
    </source>
</evidence>
<proteinExistence type="predicted"/>
<protein>
    <submittedName>
        <fullName evidence="1">FIG00907047: phosphodiesterase/nucleotide pyrophosphatase</fullName>
    </submittedName>
</protein>
<accession>A0A6J4VGF1</accession>
<sequence length="70" mass="7747">MDVIGLDVTLVKGSHGLRSRTPEKGPVFITQQAQHLPQDRIRATDVFELVLNHLGVAEPLLERRAKAVAH</sequence>
<dbReference type="AlphaFoldDB" id="A0A6J4VGF1"/>
<organism evidence="1">
    <name type="scientific">uncultured Truepera sp</name>
    <dbReference type="NCBI Taxonomy" id="543023"/>
    <lineage>
        <taxon>Bacteria</taxon>
        <taxon>Thermotogati</taxon>
        <taxon>Deinococcota</taxon>
        <taxon>Deinococci</taxon>
        <taxon>Trueperales</taxon>
        <taxon>Trueperaceae</taxon>
        <taxon>Truepera</taxon>
        <taxon>environmental samples</taxon>
    </lineage>
</organism>
<name>A0A6J4VGF1_9DEIN</name>
<dbReference type="EMBL" id="CADCWP010000142">
    <property type="protein sequence ID" value="CAA9572884.1"/>
    <property type="molecule type" value="Genomic_DNA"/>
</dbReference>
<reference evidence="1" key="1">
    <citation type="submission" date="2020-02" db="EMBL/GenBank/DDBJ databases">
        <authorList>
            <person name="Meier V. D."/>
        </authorList>
    </citation>
    <scope>NUCLEOTIDE SEQUENCE</scope>
    <source>
        <strain evidence="1">AVDCRST_MAG86</strain>
    </source>
</reference>
<gene>
    <name evidence="1" type="ORF">AVDCRST_MAG86-1940</name>
</gene>